<evidence type="ECO:0000259" key="1">
    <source>
        <dbReference type="Pfam" id="PF08858"/>
    </source>
</evidence>
<evidence type="ECO:0008006" key="5">
    <source>
        <dbReference type="Google" id="ProtNLM"/>
    </source>
</evidence>
<accession>A0ABD4EEJ0</accession>
<dbReference type="InterPro" id="IPR014957">
    <property type="entry name" value="IDEAL_dom"/>
</dbReference>
<dbReference type="InterPro" id="IPR011188">
    <property type="entry name" value="UPF0302"/>
</dbReference>
<dbReference type="PIRSF" id="PIRSF007165">
    <property type="entry name" value="UCP007165"/>
    <property type="match status" value="1"/>
</dbReference>
<dbReference type="AlphaFoldDB" id="A0ABD4EEJ0"/>
<feature type="domain" description="UPF0302" evidence="2">
    <location>
        <begin position="17"/>
        <end position="110"/>
    </location>
</feature>
<dbReference type="EMBL" id="LRQI01000077">
    <property type="protein sequence ID" value="KXA37349.1"/>
    <property type="molecule type" value="Genomic_DNA"/>
</dbReference>
<dbReference type="Gene3D" id="3.40.1530.30">
    <property type="entry name" value="Uncharacterised family UPF0302, N-terminal domain"/>
    <property type="match status" value="1"/>
</dbReference>
<dbReference type="Proteomes" id="UP000070063">
    <property type="component" value="Unassembled WGS sequence"/>
</dbReference>
<protein>
    <recommendedName>
        <fullName evidence="5">IDEAL domain-containing protein</fullName>
    </recommendedName>
</protein>
<proteinExistence type="predicted"/>
<reference evidence="3 4" key="1">
    <citation type="submission" date="2016-01" db="EMBL/GenBank/DDBJ databases">
        <authorList>
            <person name="Mitreva M."/>
            <person name="Pepin K.H."/>
            <person name="Mihindukulasuriya K.A."/>
            <person name="Fulton R."/>
            <person name="Fronick C."/>
            <person name="O'Laughlin M."/>
            <person name="Miner T."/>
            <person name="Herter B."/>
            <person name="Rosa B.A."/>
            <person name="Cordes M."/>
            <person name="Tomlinson C."/>
            <person name="Wollam A."/>
            <person name="Palsikar V.B."/>
            <person name="Mardis E.R."/>
            <person name="Wilson R.K."/>
        </authorList>
    </citation>
    <scope>NUCLEOTIDE SEQUENCE [LARGE SCALE GENOMIC DNA]</scope>
    <source>
        <strain evidence="3 4">MJR7738</strain>
    </source>
</reference>
<evidence type="ECO:0000313" key="4">
    <source>
        <dbReference type="Proteomes" id="UP000070063"/>
    </source>
</evidence>
<dbReference type="InterPro" id="IPR038091">
    <property type="entry name" value="UPF0302_N_sf"/>
</dbReference>
<organism evidence="3 4">
    <name type="scientific">Staphylococcus lugdunensis</name>
    <dbReference type="NCBI Taxonomy" id="28035"/>
    <lineage>
        <taxon>Bacteria</taxon>
        <taxon>Bacillati</taxon>
        <taxon>Bacillota</taxon>
        <taxon>Bacilli</taxon>
        <taxon>Bacillales</taxon>
        <taxon>Staphylococcaceae</taxon>
        <taxon>Staphylococcus</taxon>
    </lineage>
</organism>
<gene>
    <name evidence="3" type="ORF">HMPREF3225_01831</name>
</gene>
<dbReference type="InterPro" id="IPR014963">
    <property type="entry name" value="UPF0302_N"/>
</dbReference>
<dbReference type="Pfam" id="PF08858">
    <property type="entry name" value="IDEAL"/>
    <property type="match status" value="1"/>
</dbReference>
<dbReference type="Pfam" id="PF08864">
    <property type="entry name" value="UPF0302"/>
    <property type="match status" value="1"/>
</dbReference>
<feature type="domain" description="IDEAL" evidence="1">
    <location>
        <begin position="154"/>
        <end position="177"/>
    </location>
</feature>
<sequence>MIRGGNIVQMDSLTQMKQSYIEYALFHYHFKSRISVWLLNYIKASDKMLSQIHFVVEKIPSHPTLELSLVGADDEAIQYKYHHNHLINSNEIFNVIISQSTPFDILIHFPLHVGPDAKLEQLILAQIVQSERYQSYLPYIHTLSSNSTLQHQFLSQLYENIDLSLLMHDTERFTQLTHVLNTIKAQHMTNNNLED</sequence>
<name>A0ABD4EEJ0_STALU</name>
<comment type="caution">
    <text evidence="3">The sequence shown here is derived from an EMBL/GenBank/DDBJ whole genome shotgun (WGS) entry which is preliminary data.</text>
</comment>
<evidence type="ECO:0000259" key="2">
    <source>
        <dbReference type="Pfam" id="PF08864"/>
    </source>
</evidence>
<evidence type="ECO:0000313" key="3">
    <source>
        <dbReference type="EMBL" id="KXA37349.1"/>
    </source>
</evidence>